<dbReference type="EMBL" id="LN649232">
    <property type="protein sequence ID" value="CEI38432.1"/>
    <property type="molecule type" value="Genomic_DNA"/>
</dbReference>
<dbReference type="InterPro" id="IPR050738">
    <property type="entry name" value="Sulfatase"/>
</dbReference>
<feature type="domain" description="N-sulphoglucosamine sulphohydrolase C-terminal" evidence="2">
    <location>
        <begin position="47"/>
        <end position="179"/>
    </location>
</feature>
<evidence type="ECO:0000313" key="4">
    <source>
        <dbReference type="Proteomes" id="UP000245910"/>
    </source>
</evidence>
<reference evidence="4" key="1">
    <citation type="submission" date="2014-10" db="EMBL/GenBank/DDBJ databases">
        <authorList>
            <person name="King R."/>
        </authorList>
    </citation>
    <scope>NUCLEOTIDE SEQUENCE [LARGE SCALE GENOMIC DNA]</scope>
    <source>
        <strain evidence="4">A3/5</strain>
    </source>
</reference>
<comment type="similarity">
    <text evidence="1">Belongs to the sulfatase family.</text>
</comment>
<dbReference type="Proteomes" id="UP000245910">
    <property type="component" value="Chromosome IIII"/>
</dbReference>
<keyword evidence="4" id="KW-1185">Reference proteome</keyword>
<proteinExistence type="inferred from homology"/>
<dbReference type="PANTHER" id="PTHR42693">
    <property type="entry name" value="ARYLSULFATASE FAMILY MEMBER"/>
    <property type="match status" value="1"/>
</dbReference>
<dbReference type="InterPro" id="IPR017850">
    <property type="entry name" value="Alkaline_phosphatase_core_sf"/>
</dbReference>
<sequence length="199" mass="22611">MALKEQAMRHIISLEPPSWIMCTSTMITVWKTSVVETLSFSTVQGSGFRVPLVFKPTAEVATRVKESVVTDAFCTVMDILPTILEYAGRQHPASYTGRPVMPLRGKSWKSFLDRLENVSRYSPIHDEDYVVEFEIKGSGAVRRGEWKITFVPAPKDPQRWELFNIKSDPGETNDLSEAQPELMVEILQLWENYKTEAGL</sequence>
<dbReference type="GO" id="GO:0004065">
    <property type="term" value="F:arylsulfatase activity"/>
    <property type="evidence" value="ECO:0007669"/>
    <property type="project" value="TreeGrafter"/>
</dbReference>
<evidence type="ECO:0000256" key="1">
    <source>
        <dbReference type="ARBA" id="ARBA00008779"/>
    </source>
</evidence>
<dbReference type="Gene3D" id="3.40.720.10">
    <property type="entry name" value="Alkaline Phosphatase, subunit A"/>
    <property type="match status" value="1"/>
</dbReference>
<dbReference type="SUPFAM" id="SSF53649">
    <property type="entry name" value="Alkaline phosphatase-like"/>
    <property type="match status" value="1"/>
</dbReference>
<accession>A0A2L2TAA1</accession>
<dbReference type="PANTHER" id="PTHR42693:SF33">
    <property type="entry name" value="ARYLSULFATASE"/>
    <property type="match status" value="1"/>
</dbReference>
<evidence type="ECO:0000313" key="3">
    <source>
        <dbReference type="EMBL" id="CEI38432.1"/>
    </source>
</evidence>
<name>A0A2L2TAA1_9HYPO</name>
<evidence type="ECO:0000259" key="2">
    <source>
        <dbReference type="Pfam" id="PF16347"/>
    </source>
</evidence>
<dbReference type="InterPro" id="IPR032506">
    <property type="entry name" value="SGSH_C"/>
</dbReference>
<dbReference type="Pfam" id="PF16347">
    <property type="entry name" value="SGSH_C"/>
    <property type="match status" value="1"/>
</dbReference>
<dbReference type="Gene3D" id="3.30.1120.10">
    <property type="match status" value="1"/>
</dbReference>
<dbReference type="AlphaFoldDB" id="A0A2L2TAA1"/>
<dbReference type="STRING" id="56646.A0A2L2TAA1"/>
<protein>
    <recommendedName>
        <fullName evidence="2">N-sulphoglucosamine sulphohydrolase C-terminal domain-containing protein</fullName>
    </recommendedName>
</protein>
<organism evidence="3 4">
    <name type="scientific">Fusarium venenatum</name>
    <dbReference type="NCBI Taxonomy" id="56646"/>
    <lineage>
        <taxon>Eukaryota</taxon>
        <taxon>Fungi</taxon>
        <taxon>Dikarya</taxon>
        <taxon>Ascomycota</taxon>
        <taxon>Pezizomycotina</taxon>
        <taxon>Sordariomycetes</taxon>
        <taxon>Hypocreomycetidae</taxon>
        <taxon>Hypocreales</taxon>
        <taxon>Nectriaceae</taxon>
        <taxon>Fusarium</taxon>
    </lineage>
</organism>